<dbReference type="RefSeq" id="WP_164343312.1">
    <property type="nucleotide sequence ID" value="NZ_JAAGLQ010000164.1"/>
</dbReference>
<gene>
    <name evidence="1" type="ORF">G3I29_07705</name>
</gene>
<organism evidence="1 2">
    <name type="scientific">Streptomyces halstedii</name>
    <dbReference type="NCBI Taxonomy" id="1944"/>
    <lineage>
        <taxon>Bacteria</taxon>
        <taxon>Bacillati</taxon>
        <taxon>Actinomycetota</taxon>
        <taxon>Actinomycetes</taxon>
        <taxon>Kitasatosporales</taxon>
        <taxon>Streptomycetaceae</taxon>
        <taxon>Streptomyces</taxon>
    </lineage>
</organism>
<evidence type="ECO:0000313" key="2">
    <source>
        <dbReference type="Proteomes" id="UP000471293"/>
    </source>
</evidence>
<sequence length="259" mass="30136">MTETMLTTAEGAALLGPPEQLPRVTPVRTAEDSENDIVGRFARDTASHRMTILHEDCLYRHLRFRNPRSSNYWFELITTPGQLVFSGDGESYVFRRCTDMFEFFRSGIWRDGSVHINPGYWSEKLASNRTSVKEYQDDLFVQLVWEQAEYLIEGERVKPDQVDRFRQAIRDDIVEGGAYATTSEGFRTVEKFEFYNDHSREFDYRHEADVRFEDPSEWFSATKDFDWWFLWACHGIVSGIARYDRLSGYGLKRLAGGAG</sequence>
<dbReference type="Proteomes" id="UP000471293">
    <property type="component" value="Unassembled WGS sequence"/>
</dbReference>
<protein>
    <submittedName>
        <fullName evidence="1">Uncharacterized protein</fullName>
    </submittedName>
</protein>
<comment type="caution">
    <text evidence="1">The sequence shown here is derived from an EMBL/GenBank/DDBJ whole genome shotgun (WGS) entry which is preliminary data.</text>
</comment>
<dbReference type="EMBL" id="JAAGLQ010000164">
    <property type="protein sequence ID" value="NEA15416.1"/>
    <property type="molecule type" value="Genomic_DNA"/>
</dbReference>
<proteinExistence type="predicted"/>
<evidence type="ECO:0000313" key="1">
    <source>
        <dbReference type="EMBL" id="NEA15416.1"/>
    </source>
</evidence>
<accession>A0A6N9U0L1</accession>
<reference evidence="1 2" key="1">
    <citation type="submission" date="2020-01" db="EMBL/GenBank/DDBJ databases">
        <title>Insect and environment-associated Actinomycetes.</title>
        <authorList>
            <person name="Currrie C."/>
            <person name="Chevrette M."/>
            <person name="Carlson C."/>
            <person name="Stubbendieck R."/>
            <person name="Wendt-Pienkowski E."/>
        </authorList>
    </citation>
    <scope>NUCLEOTIDE SEQUENCE [LARGE SCALE GENOMIC DNA]</scope>
    <source>
        <strain evidence="1 2">SID11342</strain>
    </source>
</reference>
<dbReference type="AlphaFoldDB" id="A0A6N9U0L1"/>
<name>A0A6N9U0L1_STRHA</name>